<dbReference type="EMBL" id="DUCX01000012">
    <property type="protein sequence ID" value="HIF36925.1"/>
    <property type="molecule type" value="Genomic_DNA"/>
</dbReference>
<dbReference type="Proteomes" id="UP000585802">
    <property type="component" value="Unassembled WGS sequence"/>
</dbReference>
<gene>
    <name evidence="1" type="ORF">EYQ70_00650</name>
</gene>
<sequence>MSDYSTEDIVKYSISGDGARVKEAIQGVVASKIMTGMESKKAEVAQAMFNTVTVSHEKQEVADTFVAAAEKEKSQ</sequence>
<name>A0A7J4GQR0_9ARCH</name>
<protein>
    <submittedName>
        <fullName evidence="1">Uncharacterized protein</fullName>
    </submittedName>
</protein>
<accession>A0A7J4GQR0</accession>
<evidence type="ECO:0000313" key="2">
    <source>
        <dbReference type="Proteomes" id="UP000585802"/>
    </source>
</evidence>
<comment type="caution">
    <text evidence="1">The sequence shown here is derived from an EMBL/GenBank/DDBJ whole genome shotgun (WGS) entry which is preliminary data.</text>
</comment>
<evidence type="ECO:0000313" key="1">
    <source>
        <dbReference type="EMBL" id="HIF36925.1"/>
    </source>
</evidence>
<proteinExistence type="predicted"/>
<organism evidence="1 2">
    <name type="scientific">Marine Group III euryarchaeote</name>
    <dbReference type="NCBI Taxonomy" id="2173149"/>
    <lineage>
        <taxon>Archaea</taxon>
        <taxon>Methanobacteriati</taxon>
        <taxon>Thermoplasmatota</taxon>
        <taxon>Thermoplasmata</taxon>
        <taxon>Candidatus Thermoprofundales</taxon>
    </lineage>
</organism>
<dbReference type="AlphaFoldDB" id="A0A7J4GQR0"/>
<reference evidence="2" key="1">
    <citation type="journal article" date="2019" name="bioRxiv">
        <title>Genome diversification in globally distributed novel marine Proteobacteria is linked to environmental adaptation.</title>
        <authorList>
            <person name="Zhou Z."/>
            <person name="Tran P.Q."/>
            <person name="Kieft K."/>
            <person name="Anantharaman K."/>
        </authorList>
    </citation>
    <scope>NUCLEOTIDE SEQUENCE [LARGE SCALE GENOMIC DNA]</scope>
</reference>